<dbReference type="KEGG" id="kal:KALB_8265"/>
<organism evidence="2 3">
    <name type="scientific">Kutzneria albida DSM 43870</name>
    <dbReference type="NCBI Taxonomy" id="1449976"/>
    <lineage>
        <taxon>Bacteria</taxon>
        <taxon>Bacillati</taxon>
        <taxon>Actinomycetota</taxon>
        <taxon>Actinomycetes</taxon>
        <taxon>Pseudonocardiales</taxon>
        <taxon>Pseudonocardiaceae</taxon>
        <taxon>Kutzneria</taxon>
    </lineage>
</organism>
<proteinExistence type="predicted"/>
<evidence type="ECO:0000256" key="1">
    <source>
        <dbReference type="SAM" id="MobiDB-lite"/>
    </source>
</evidence>
<name>W5WM82_9PSEU</name>
<sequence length="236" mass="24700">MAFVPSGVALRLPVWGDPTYPGQSAAPRPSDGGDPRPPRTGGAGSRPLVGPMPPVWCPQVPEGVGGLTRDVTTAAPPRRFLRGGVAFVPRAPRCGGDPHVPRALSPTPPRGWAVFVSSARGAVPRLSVGTPRLRCEGAALQVPEGRAAFAPRCCLHDSRCGAPHTRALPPCAPRGLRIWAGWFCLWLFGELALGRGVGYVRTSRGPVGRGGLREHGPSRTERLGLPHPVASATVSP</sequence>
<feature type="compositionally biased region" description="Basic and acidic residues" evidence="1">
    <location>
        <begin position="211"/>
        <end position="224"/>
    </location>
</feature>
<evidence type="ECO:0000313" key="2">
    <source>
        <dbReference type="EMBL" id="AHI01622.1"/>
    </source>
</evidence>
<gene>
    <name evidence="2" type="ORF">KALB_8265</name>
</gene>
<evidence type="ECO:0000313" key="3">
    <source>
        <dbReference type="Proteomes" id="UP000019225"/>
    </source>
</evidence>
<protein>
    <submittedName>
        <fullName evidence="2">Uncharacterized protein</fullName>
    </submittedName>
</protein>
<feature type="region of interest" description="Disordered" evidence="1">
    <location>
        <begin position="204"/>
        <end position="236"/>
    </location>
</feature>
<accession>W5WM82</accession>
<feature type="region of interest" description="Disordered" evidence="1">
    <location>
        <begin position="19"/>
        <end position="52"/>
    </location>
</feature>
<dbReference type="HOGENOM" id="CLU_1174179_0_0_11"/>
<reference evidence="2 3" key="1">
    <citation type="journal article" date="2014" name="BMC Genomics">
        <title>Complete genome sequence of producer of the glycopeptide antibiotic Aculeximycin Kutzneria albida DSM 43870T, a representative of minor genus of Pseudonocardiaceae.</title>
        <authorList>
            <person name="Rebets Y."/>
            <person name="Tokovenko B."/>
            <person name="Lushchyk I."/>
            <person name="Ruckert C."/>
            <person name="Zaburannyi N."/>
            <person name="Bechthold A."/>
            <person name="Kalinowski J."/>
            <person name="Luzhetskyy A."/>
        </authorList>
    </citation>
    <scope>NUCLEOTIDE SEQUENCE [LARGE SCALE GENOMIC DNA]</scope>
    <source>
        <strain evidence="2">DSM 43870</strain>
    </source>
</reference>
<keyword evidence="3" id="KW-1185">Reference proteome</keyword>
<dbReference type="EMBL" id="CP007155">
    <property type="protein sequence ID" value="AHI01622.1"/>
    <property type="molecule type" value="Genomic_DNA"/>
</dbReference>
<dbReference type="Proteomes" id="UP000019225">
    <property type="component" value="Chromosome"/>
</dbReference>
<dbReference type="AlphaFoldDB" id="W5WM82"/>